<accession>A0A6G8Q2D5</accession>
<evidence type="ECO:0000313" key="3">
    <source>
        <dbReference type="Proteomes" id="UP000502706"/>
    </source>
</evidence>
<dbReference type="Proteomes" id="UP000502706">
    <property type="component" value="Chromosome"/>
</dbReference>
<feature type="compositionally biased region" description="Low complexity" evidence="1">
    <location>
        <begin position="29"/>
        <end position="55"/>
    </location>
</feature>
<dbReference type="RefSeq" id="WP_166398144.1">
    <property type="nucleotide sequence ID" value="NZ_CP045121.1"/>
</dbReference>
<proteinExistence type="predicted"/>
<gene>
    <name evidence="2" type="ORF">GBA65_20335</name>
</gene>
<organism evidence="2 3">
    <name type="scientific">Rubrobacter marinus</name>
    <dbReference type="NCBI Taxonomy" id="2653852"/>
    <lineage>
        <taxon>Bacteria</taxon>
        <taxon>Bacillati</taxon>
        <taxon>Actinomycetota</taxon>
        <taxon>Rubrobacteria</taxon>
        <taxon>Rubrobacterales</taxon>
        <taxon>Rubrobacteraceae</taxon>
        <taxon>Rubrobacter</taxon>
    </lineage>
</organism>
<name>A0A6G8Q2D5_9ACTN</name>
<feature type="compositionally biased region" description="Basic and acidic residues" evidence="1">
    <location>
        <begin position="1"/>
        <end position="23"/>
    </location>
</feature>
<protein>
    <submittedName>
        <fullName evidence="2">Uncharacterized protein</fullName>
    </submittedName>
</protein>
<reference evidence="2 3" key="1">
    <citation type="submission" date="2019-10" db="EMBL/GenBank/DDBJ databases">
        <title>Rubrobacter sp nov SCSIO 52915 isolated from a deep-sea sediment in the South China Sea.</title>
        <authorList>
            <person name="Chen R.W."/>
        </authorList>
    </citation>
    <scope>NUCLEOTIDE SEQUENCE [LARGE SCALE GENOMIC DNA]</scope>
    <source>
        <strain evidence="2 3">SCSIO 52915</strain>
    </source>
</reference>
<dbReference type="EMBL" id="CP045121">
    <property type="protein sequence ID" value="QIN80477.1"/>
    <property type="molecule type" value="Genomic_DNA"/>
</dbReference>
<feature type="region of interest" description="Disordered" evidence="1">
    <location>
        <begin position="1"/>
        <end position="67"/>
    </location>
</feature>
<dbReference type="KEGG" id="rmar:GBA65_20335"/>
<dbReference type="AlphaFoldDB" id="A0A6G8Q2D5"/>
<keyword evidence="3" id="KW-1185">Reference proteome</keyword>
<evidence type="ECO:0000313" key="2">
    <source>
        <dbReference type="EMBL" id="QIN80477.1"/>
    </source>
</evidence>
<sequence length="103" mass="11021">MPVRERRPEDEKPLFRAVNDRRLIRPVSEEQAGTAQAEQEQPSAAAGQTAPQSGAGQSGQGPIARGLDRAEENNWVYGSVANALRQSGLVARADDLLSRLNGG</sequence>
<evidence type="ECO:0000256" key="1">
    <source>
        <dbReference type="SAM" id="MobiDB-lite"/>
    </source>
</evidence>